<accession>A0A8S8ZUN3</accession>
<sequence>MAEEPTVDIDPKGDLFLETSTENFKSKRFRVCSRALRRQSPVWEQMLFGPWKESKPADGKEWVVHLVGDPAGPLEIVLSIIHGKFDTVPDRLPIETLHQLLIITNKYDITSIVRPWRGQWLKEASTAHRCLVAQSVVKSLYIAWELGDEHLFALRLENISFNTEVDDDGRLCYQGLIDLDEEEYLGPQSVLETISKIRLGLLEKLISPVHRVIDARMALTPFCTHDSDTTAARTCDAAVIGSIYRGMIQEKGAILSKSASDITESVVDLASWIFSFMAKIEGTHRRPKPIRPKCSPHRELRDANFSIQDGIQAFVASCMEPCYKEYMARQRTKTGLVLGEQQTRGLREWNLY</sequence>
<dbReference type="EMBL" id="NMPR01000042">
    <property type="protein sequence ID" value="KAA8633149.1"/>
    <property type="molecule type" value="Genomic_DNA"/>
</dbReference>
<gene>
    <name evidence="1" type="ORF">SMACR_01173</name>
</gene>
<comment type="caution">
    <text evidence="1">The sequence shown here is derived from an EMBL/GenBank/DDBJ whole genome shotgun (WGS) entry which is preliminary data.</text>
</comment>
<dbReference type="AlphaFoldDB" id="A0A8S8ZUN3"/>
<dbReference type="Proteomes" id="UP000433876">
    <property type="component" value="Unassembled WGS sequence"/>
</dbReference>
<reference evidence="1 2" key="1">
    <citation type="submission" date="2017-07" db="EMBL/GenBank/DDBJ databases">
        <title>Genome sequence of the Sordaria macrospora wild type strain R19027.</title>
        <authorList>
            <person name="Nowrousian M."/>
            <person name="Teichert I."/>
            <person name="Kueck U."/>
        </authorList>
    </citation>
    <scope>NUCLEOTIDE SEQUENCE [LARGE SCALE GENOMIC DNA]</scope>
    <source>
        <strain evidence="1 2">R19027</strain>
        <tissue evidence="1">Mycelium</tissue>
    </source>
</reference>
<evidence type="ECO:0008006" key="3">
    <source>
        <dbReference type="Google" id="ProtNLM"/>
    </source>
</evidence>
<dbReference type="VEuPathDB" id="FungiDB:SMAC_01173"/>
<dbReference type="Gene3D" id="3.30.710.10">
    <property type="entry name" value="Potassium Channel Kv1.1, Chain A"/>
    <property type="match status" value="1"/>
</dbReference>
<name>A0A8S8ZUN3_SORMA</name>
<organism evidence="1 2">
    <name type="scientific">Sordaria macrospora</name>
    <dbReference type="NCBI Taxonomy" id="5147"/>
    <lineage>
        <taxon>Eukaryota</taxon>
        <taxon>Fungi</taxon>
        <taxon>Dikarya</taxon>
        <taxon>Ascomycota</taxon>
        <taxon>Pezizomycotina</taxon>
        <taxon>Sordariomycetes</taxon>
        <taxon>Sordariomycetidae</taxon>
        <taxon>Sordariales</taxon>
        <taxon>Sordariaceae</taxon>
        <taxon>Sordaria</taxon>
    </lineage>
</organism>
<proteinExistence type="predicted"/>
<evidence type="ECO:0000313" key="2">
    <source>
        <dbReference type="Proteomes" id="UP000433876"/>
    </source>
</evidence>
<evidence type="ECO:0000313" key="1">
    <source>
        <dbReference type="EMBL" id="KAA8633149.1"/>
    </source>
</evidence>
<protein>
    <recommendedName>
        <fullName evidence="3">BTB domain-containing protein</fullName>
    </recommendedName>
</protein>
<dbReference type="InterPro" id="IPR011333">
    <property type="entry name" value="SKP1/BTB/POZ_sf"/>
</dbReference>